<gene>
    <name evidence="3" type="ORF">HPB48_017096</name>
</gene>
<sequence>MSLKNPFLFLIQALTLASSSRPTEHVCGAILLEAKPVGRCDSHEAAPGDSCNGYGPLGMRCWIPSLAAQHTAPRITSPVITAINSHASSIRASGHGGSSASMSLKNPFLFLIQVRESSKVACYRSDDVFLLLLPCPRPLVLAFCATYDCFADLLSSCGDFESNPGPAVEEMLKTIMNQLGELKENPVKVNQRFDETCSMLTVINNKLDELTQTVKSYTAKVDDLQEQVNGLIRKIGDLKNRSRRNNIIIFGVKKPVGEPQQSLEEQVTKNIFEDLLKISAVAIERIHRIGRPAENKCRPVILKLVDGRDKVKIFKNCCNLKGTKYSISEDFSPRVQAIRKKLWASAKAERESGVKVALLFDKIKINGKLHQWDELLNKRVPLSAP</sequence>
<evidence type="ECO:0000256" key="2">
    <source>
        <dbReference type="SAM" id="SignalP"/>
    </source>
</evidence>
<proteinExistence type="predicted"/>
<keyword evidence="4" id="KW-1185">Reference proteome</keyword>
<dbReference type="Gene3D" id="3.30.70.1820">
    <property type="entry name" value="L1 transposable element, RRM domain"/>
    <property type="match status" value="1"/>
</dbReference>
<dbReference type="PANTHER" id="PTHR11505">
    <property type="entry name" value="L1 TRANSPOSABLE ELEMENT-RELATED"/>
    <property type="match status" value="1"/>
</dbReference>
<reference evidence="3 4" key="1">
    <citation type="journal article" date="2020" name="Cell">
        <title>Large-Scale Comparative Analyses of Tick Genomes Elucidate Their Genetic Diversity and Vector Capacities.</title>
        <authorList>
            <consortium name="Tick Genome and Microbiome Consortium (TIGMIC)"/>
            <person name="Jia N."/>
            <person name="Wang J."/>
            <person name="Shi W."/>
            <person name="Du L."/>
            <person name="Sun Y."/>
            <person name="Zhan W."/>
            <person name="Jiang J.F."/>
            <person name="Wang Q."/>
            <person name="Zhang B."/>
            <person name="Ji P."/>
            <person name="Bell-Sakyi L."/>
            <person name="Cui X.M."/>
            <person name="Yuan T.T."/>
            <person name="Jiang B.G."/>
            <person name="Yang W.F."/>
            <person name="Lam T.T."/>
            <person name="Chang Q.C."/>
            <person name="Ding S.J."/>
            <person name="Wang X.J."/>
            <person name="Zhu J.G."/>
            <person name="Ruan X.D."/>
            <person name="Zhao L."/>
            <person name="Wei J.T."/>
            <person name="Ye R.Z."/>
            <person name="Que T.C."/>
            <person name="Du C.H."/>
            <person name="Zhou Y.H."/>
            <person name="Cheng J.X."/>
            <person name="Dai P.F."/>
            <person name="Guo W.B."/>
            <person name="Han X.H."/>
            <person name="Huang E.J."/>
            <person name="Li L.F."/>
            <person name="Wei W."/>
            <person name="Gao Y.C."/>
            <person name="Liu J.Z."/>
            <person name="Shao H.Z."/>
            <person name="Wang X."/>
            <person name="Wang C.C."/>
            <person name="Yang T.C."/>
            <person name="Huo Q.B."/>
            <person name="Li W."/>
            <person name="Chen H.Y."/>
            <person name="Chen S.E."/>
            <person name="Zhou L.G."/>
            <person name="Ni X.B."/>
            <person name="Tian J.H."/>
            <person name="Sheng Y."/>
            <person name="Liu T."/>
            <person name="Pan Y.S."/>
            <person name="Xia L.Y."/>
            <person name="Li J."/>
            <person name="Zhao F."/>
            <person name="Cao W.C."/>
        </authorList>
    </citation>
    <scope>NUCLEOTIDE SEQUENCE [LARGE SCALE GENOMIC DNA]</scope>
    <source>
        <strain evidence="3">HaeL-2018</strain>
    </source>
</reference>
<dbReference type="AlphaFoldDB" id="A0A9J6GGH0"/>
<accession>A0A9J6GGH0</accession>
<evidence type="ECO:0000313" key="3">
    <source>
        <dbReference type="EMBL" id="KAH9374442.1"/>
    </source>
</evidence>
<keyword evidence="2" id="KW-0732">Signal</keyword>
<evidence type="ECO:0000256" key="1">
    <source>
        <dbReference type="SAM" id="Coils"/>
    </source>
</evidence>
<feature type="signal peptide" evidence="2">
    <location>
        <begin position="1"/>
        <end position="19"/>
    </location>
</feature>
<name>A0A9J6GGH0_HAELO</name>
<dbReference type="EMBL" id="JABSTR010000006">
    <property type="protein sequence ID" value="KAH9374442.1"/>
    <property type="molecule type" value="Genomic_DNA"/>
</dbReference>
<dbReference type="InterPro" id="IPR004244">
    <property type="entry name" value="Transposase_22"/>
</dbReference>
<dbReference type="OMA" id="VWGFELA"/>
<evidence type="ECO:0000313" key="4">
    <source>
        <dbReference type="Proteomes" id="UP000821853"/>
    </source>
</evidence>
<protein>
    <submittedName>
        <fullName evidence="3">Uncharacterized protein</fullName>
    </submittedName>
</protein>
<dbReference type="OrthoDB" id="7418725at2759"/>
<feature type="coiled-coil region" evidence="1">
    <location>
        <begin position="200"/>
        <end position="241"/>
    </location>
</feature>
<dbReference type="Proteomes" id="UP000821853">
    <property type="component" value="Chromosome 4"/>
</dbReference>
<keyword evidence="1" id="KW-0175">Coiled coil</keyword>
<comment type="caution">
    <text evidence="3">The sequence shown here is derived from an EMBL/GenBank/DDBJ whole genome shotgun (WGS) entry which is preliminary data.</text>
</comment>
<feature type="chain" id="PRO_5039920793" evidence="2">
    <location>
        <begin position="20"/>
        <end position="385"/>
    </location>
</feature>
<dbReference type="VEuPathDB" id="VectorBase:HLOH_062991"/>
<organism evidence="3 4">
    <name type="scientific">Haemaphysalis longicornis</name>
    <name type="common">Bush tick</name>
    <dbReference type="NCBI Taxonomy" id="44386"/>
    <lineage>
        <taxon>Eukaryota</taxon>
        <taxon>Metazoa</taxon>
        <taxon>Ecdysozoa</taxon>
        <taxon>Arthropoda</taxon>
        <taxon>Chelicerata</taxon>
        <taxon>Arachnida</taxon>
        <taxon>Acari</taxon>
        <taxon>Parasitiformes</taxon>
        <taxon>Ixodida</taxon>
        <taxon>Ixodoidea</taxon>
        <taxon>Ixodidae</taxon>
        <taxon>Haemaphysalinae</taxon>
        <taxon>Haemaphysalis</taxon>
    </lineage>
</organism>